<dbReference type="SUPFAM" id="SSF101327">
    <property type="entry name" value="YgfB-like"/>
    <property type="match status" value="1"/>
</dbReference>
<evidence type="ECO:0000313" key="1">
    <source>
        <dbReference type="EMBL" id="MDX8305839.1"/>
    </source>
</evidence>
<accession>A0AAW9FK85</accession>
<dbReference type="EMBL" id="JAVRAF010000032">
    <property type="protein sequence ID" value="MDX8305839.1"/>
    <property type="molecule type" value="Genomic_DNA"/>
</dbReference>
<dbReference type="AlphaFoldDB" id="A0AAW9FK85"/>
<name>A0AAW9FK85_9HYPH</name>
<dbReference type="RefSeq" id="WP_320203890.1">
    <property type="nucleotide sequence ID" value="NZ_CP192782.1"/>
</dbReference>
<proteinExistence type="predicted"/>
<sequence>MRDDGLNDHGGMSTIDGLLAAIVAGPVAMATEVWPPNLFGGTILRAKSGSIEERLVNTVLNRHDEVDHFLANTPGEYYPICET</sequence>
<protein>
    <submittedName>
        <fullName evidence="1">UPF0149 family protein</fullName>
    </submittedName>
</protein>
<comment type="caution">
    <text evidence="1">The sequence shown here is derived from an EMBL/GenBank/DDBJ whole genome shotgun (WGS) entry which is preliminary data.</text>
</comment>
<reference evidence="1" key="1">
    <citation type="journal article" date="2023" name="Phytobiomes J">
        <title>Deciphering the key players within the bacterial microbiota associated with aerial crown gall tumors on rhododendron: Insights into the gallobiome.</title>
        <authorList>
            <person name="Kuzmanovic N."/>
            <person name="Nesme J."/>
            <person name="Wolf J."/>
            <person name="Neumann-Schaal M."/>
            <person name="Petersen J."/>
            <person name="Fernandez-Gnecco G."/>
            <person name="Sproeer C."/>
            <person name="Bunk B."/>
            <person name="Overmann J."/>
            <person name="Sorensen S.J."/>
            <person name="Idczak E."/>
            <person name="Smalla K."/>
        </authorList>
    </citation>
    <scope>NUCLEOTIDE SEQUENCE</scope>
    <source>
        <strain evidence="1">Rho-11.1</strain>
    </source>
</reference>
<dbReference type="Pfam" id="PF03695">
    <property type="entry name" value="UPF0149"/>
    <property type="match status" value="1"/>
</dbReference>
<dbReference type="InterPro" id="IPR036255">
    <property type="entry name" value="YgfB-like_sf"/>
</dbReference>
<gene>
    <name evidence="1" type="ORF">RMR22_26830</name>
</gene>
<organism evidence="1">
    <name type="scientific">Agrobacterium rosae</name>
    <dbReference type="NCBI Taxonomy" id="1972867"/>
    <lineage>
        <taxon>Bacteria</taxon>
        <taxon>Pseudomonadati</taxon>
        <taxon>Pseudomonadota</taxon>
        <taxon>Alphaproteobacteria</taxon>
        <taxon>Hyphomicrobiales</taxon>
        <taxon>Rhizobiaceae</taxon>
        <taxon>Rhizobium/Agrobacterium group</taxon>
        <taxon>Agrobacterium</taxon>
    </lineage>
</organism>
<dbReference type="InterPro" id="IPR011978">
    <property type="entry name" value="YgfB-like"/>
</dbReference>